<keyword evidence="6 9" id="KW-0808">Transferase</keyword>
<dbReference type="EC" id="2.6.1.9" evidence="9"/>
<comment type="pathway">
    <text evidence="2 9">Amino-acid biosynthesis; L-histidine biosynthesis; L-histidine from 5-phospho-alpha-D-ribose 1-diphosphate: step 7/9.</text>
</comment>
<dbReference type="PANTHER" id="PTHR43643">
    <property type="entry name" value="HISTIDINOL-PHOSPHATE AMINOTRANSFERASE 2"/>
    <property type="match status" value="1"/>
</dbReference>
<dbReference type="Pfam" id="PF00155">
    <property type="entry name" value="Aminotran_1_2"/>
    <property type="match status" value="1"/>
</dbReference>
<evidence type="ECO:0000256" key="7">
    <source>
        <dbReference type="ARBA" id="ARBA00022898"/>
    </source>
</evidence>
<feature type="domain" description="Aminotransferase class I/classII large" evidence="10">
    <location>
        <begin position="25"/>
        <end position="340"/>
    </location>
</feature>
<keyword evidence="5 9" id="KW-0032">Aminotransferase</keyword>
<dbReference type="CDD" id="cd00609">
    <property type="entry name" value="AAT_like"/>
    <property type="match status" value="1"/>
</dbReference>
<organism evidence="11 12">
    <name type="scientific">Atribacter laminatus</name>
    <dbReference type="NCBI Taxonomy" id="2847778"/>
    <lineage>
        <taxon>Bacteria</taxon>
        <taxon>Pseudomonadati</taxon>
        <taxon>Atribacterota</taxon>
        <taxon>Atribacteria</taxon>
        <taxon>Atribacterales</taxon>
        <taxon>Atribacteraceae</taxon>
        <taxon>Atribacter</taxon>
    </lineage>
</organism>
<evidence type="ECO:0000256" key="5">
    <source>
        <dbReference type="ARBA" id="ARBA00022576"/>
    </source>
</evidence>
<feature type="modified residue" description="N6-(pyridoxal phosphate)lysine" evidence="9">
    <location>
        <position position="209"/>
    </location>
</feature>
<dbReference type="AlphaFoldDB" id="A0A7T1F495"/>
<dbReference type="GO" id="GO:0004400">
    <property type="term" value="F:histidinol-phosphate transaminase activity"/>
    <property type="evidence" value="ECO:0007669"/>
    <property type="project" value="UniProtKB-UniRule"/>
</dbReference>
<proteinExistence type="inferred from homology"/>
<sequence length="350" mass="40116">MSYFRKHLELIAGYQPGEQPQDGQFIKLNTNENPYPPSPLVIETLMENLNKHRLSWYPSPLCDELRERVSAVYGYPPDWILVGNGSDELLSIIFRAFLGKDDRVSYPYPTYTLYRVLALLQEANYEEIPFEKEYSLPKKILTSQAQLKVVCNPNSPTGTFLSTPVIDNLLKSSSCPIVVDEAYVDFARENALSLIKEYPHLIVLRTLSKSYSLAGIRVGFLIAHPEMIRGLLKVKDSYNVSWFSQKAATAALQDHHYMMNNVEKIKRTRREFSQAMSRLGYSVLPSEANFVMVQRPGDNLESEYLYLKKNHILVRYFSEWPDSLRISIGTDSNMQLLIQVLSAMLKDGKK</sequence>
<reference evidence="11 12" key="1">
    <citation type="journal article" date="2021" name="Nat. Commun.">
        <title>Isolation of a member of the candidate phylum Atribacteria reveals a unique cell membrane structure.</title>
        <authorList>
            <person name="Taiki K."/>
            <person name="Nobu M.K."/>
            <person name="Kusada H."/>
            <person name="Meng X.-Y."/>
            <person name="Hosoki N."/>
            <person name="Uematsu K."/>
            <person name="Yoshioka H."/>
            <person name="Kamagata Y."/>
            <person name="Tamaki H."/>
        </authorList>
    </citation>
    <scope>NUCLEOTIDE SEQUENCE [LARGE SCALE GENOMIC DNA]</scope>
    <source>
        <strain evidence="11 12">RT761</strain>
    </source>
</reference>
<protein>
    <recommendedName>
        <fullName evidence="9">Histidinol-phosphate aminotransferase</fullName>
        <ecNumber evidence="9">2.6.1.9</ecNumber>
    </recommendedName>
    <alternativeName>
        <fullName evidence="9">Imidazole acetol-phosphate transaminase</fullName>
    </alternativeName>
</protein>
<dbReference type="GO" id="GO:0030170">
    <property type="term" value="F:pyridoxal phosphate binding"/>
    <property type="evidence" value="ECO:0007669"/>
    <property type="project" value="InterPro"/>
</dbReference>
<dbReference type="InterPro" id="IPR015422">
    <property type="entry name" value="PyrdxlP-dep_Trfase_small"/>
</dbReference>
<comment type="cofactor">
    <cofactor evidence="1 9">
        <name>pyridoxal 5'-phosphate</name>
        <dbReference type="ChEBI" id="CHEBI:597326"/>
    </cofactor>
</comment>
<dbReference type="NCBIfam" id="TIGR01141">
    <property type="entry name" value="hisC"/>
    <property type="match status" value="1"/>
</dbReference>
<evidence type="ECO:0000256" key="9">
    <source>
        <dbReference type="HAMAP-Rule" id="MF_01023"/>
    </source>
</evidence>
<evidence type="ECO:0000259" key="10">
    <source>
        <dbReference type="Pfam" id="PF00155"/>
    </source>
</evidence>
<keyword evidence="12" id="KW-1185">Reference proteome</keyword>
<dbReference type="InterPro" id="IPR004839">
    <property type="entry name" value="Aminotransferase_I/II_large"/>
</dbReference>
<dbReference type="EMBL" id="CP065383">
    <property type="protein sequence ID" value="QPM69540.1"/>
    <property type="molecule type" value="Genomic_DNA"/>
</dbReference>
<evidence type="ECO:0000313" key="11">
    <source>
        <dbReference type="EMBL" id="QPM69540.1"/>
    </source>
</evidence>
<dbReference type="PROSITE" id="PS00599">
    <property type="entry name" value="AA_TRANSFER_CLASS_2"/>
    <property type="match status" value="1"/>
</dbReference>
<comment type="catalytic activity">
    <reaction evidence="8 9">
        <text>L-histidinol phosphate + 2-oxoglutarate = 3-(imidazol-4-yl)-2-oxopropyl phosphate + L-glutamate</text>
        <dbReference type="Rhea" id="RHEA:23744"/>
        <dbReference type="ChEBI" id="CHEBI:16810"/>
        <dbReference type="ChEBI" id="CHEBI:29985"/>
        <dbReference type="ChEBI" id="CHEBI:57766"/>
        <dbReference type="ChEBI" id="CHEBI:57980"/>
        <dbReference type="EC" id="2.6.1.9"/>
    </reaction>
</comment>
<evidence type="ECO:0000256" key="6">
    <source>
        <dbReference type="ARBA" id="ARBA00022679"/>
    </source>
</evidence>
<evidence type="ECO:0000313" key="12">
    <source>
        <dbReference type="Proteomes" id="UP000594463"/>
    </source>
</evidence>
<keyword evidence="7 9" id="KW-0663">Pyridoxal phosphate</keyword>
<evidence type="ECO:0000256" key="1">
    <source>
        <dbReference type="ARBA" id="ARBA00001933"/>
    </source>
</evidence>
<evidence type="ECO:0000256" key="3">
    <source>
        <dbReference type="ARBA" id="ARBA00007970"/>
    </source>
</evidence>
<dbReference type="GO" id="GO:0000105">
    <property type="term" value="P:L-histidine biosynthetic process"/>
    <property type="evidence" value="ECO:0007669"/>
    <property type="project" value="UniProtKB-UniRule"/>
</dbReference>
<dbReference type="InterPro" id="IPR050106">
    <property type="entry name" value="HistidinolP_aminotransfase"/>
</dbReference>
<dbReference type="InterPro" id="IPR015421">
    <property type="entry name" value="PyrdxlP-dep_Trfase_major"/>
</dbReference>
<dbReference type="InterPro" id="IPR001917">
    <property type="entry name" value="Aminotrans_II_pyridoxalP_BS"/>
</dbReference>
<dbReference type="InterPro" id="IPR005861">
    <property type="entry name" value="HisP_aminotrans"/>
</dbReference>
<dbReference type="RefSeq" id="WP_218112015.1">
    <property type="nucleotide sequence ID" value="NZ_CP065383.1"/>
</dbReference>
<dbReference type="KEGG" id="alam:RT761_02773"/>
<evidence type="ECO:0000256" key="8">
    <source>
        <dbReference type="ARBA" id="ARBA00047481"/>
    </source>
</evidence>
<comment type="similarity">
    <text evidence="3 9">Belongs to the class-II pyridoxal-phosphate-dependent aminotransferase family. Histidinol-phosphate aminotransferase subfamily.</text>
</comment>
<evidence type="ECO:0000256" key="4">
    <source>
        <dbReference type="ARBA" id="ARBA00011738"/>
    </source>
</evidence>
<dbReference type="SUPFAM" id="SSF53383">
    <property type="entry name" value="PLP-dependent transferases"/>
    <property type="match status" value="1"/>
</dbReference>
<gene>
    <name evidence="9 11" type="primary">hisC</name>
    <name evidence="11" type="ORF">RT761_02773</name>
</gene>
<keyword evidence="9" id="KW-0368">Histidine biosynthesis</keyword>
<dbReference type="Gene3D" id="3.40.640.10">
    <property type="entry name" value="Type I PLP-dependent aspartate aminotransferase-like (Major domain)"/>
    <property type="match status" value="1"/>
</dbReference>
<name>A0A7T1F495_ATRLM</name>
<dbReference type="HAMAP" id="MF_01023">
    <property type="entry name" value="HisC_aminotrans_2"/>
    <property type="match status" value="1"/>
</dbReference>
<accession>A0A7T1F495</accession>
<dbReference type="InterPro" id="IPR015424">
    <property type="entry name" value="PyrdxlP-dep_Trfase"/>
</dbReference>
<dbReference type="Gene3D" id="3.90.1150.10">
    <property type="entry name" value="Aspartate Aminotransferase, domain 1"/>
    <property type="match status" value="1"/>
</dbReference>
<keyword evidence="9" id="KW-0028">Amino-acid biosynthesis</keyword>
<evidence type="ECO:0000256" key="2">
    <source>
        <dbReference type="ARBA" id="ARBA00005011"/>
    </source>
</evidence>
<dbReference type="UniPathway" id="UPA00031">
    <property type="reaction ID" value="UER00012"/>
</dbReference>
<dbReference type="Proteomes" id="UP000594463">
    <property type="component" value="Chromosome"/>
</dbReference>
<dbReference type="PANTHER" id="PTHR43643:SF3">
    <property type="entry name" value="HISTIDINOL-PHOSPHATE AMINOTRANSFERASE"/>
    <property type="match status" value="1"/>
</dbReference>
<comment type="subunit">
    <text evidence="4 9">Homodimer.</text>
</comment>